<reference evidence="1 2" key="1">
    <citation type="submission" date="2019-04" db="EMBL/GenBank/DDBJ databases">
        <title>Streptomyces oryziradicis sp. nov., a novel actinomycete isolated from rhizosphere soil of rice (Oryza sativa L.).</title>
        <authorList>
            <person name="Li C."/>
        </authorList>
    </citation>
    <scope>NUCLEOTIDE SEQUENCE [LARGE SCALE GENOMIC DNA]</scope>
    <source>
        <strain evidence="1 2">NEAU-C40</strain>
    </source>
</reference>
<evidence type="ECO:0000313" key="2">
    <source>
        <dbReference type="Proteomes" id="UP000305778"/>
    </source>
</evidence>
<sequence>MDEPIHDTPNGETSDARAGSLVEARRVEAAESSFEFCVELVQALMDGRVAMSSSGDAAVEVFLFPLQFGHTFALALEPVMEGEGVVDAGKVLFQPGLLGGDGSDAFGLVGDVCARRTVELFAELGAAACLGGTGGLKAVEPTCAALNEFFCLGDLFDDAVLLGGECKGRRGLRWGLQTQPAGVLVAPVGYAGATARTGMKLLLPCKLRGLSGRGSEGAACPAGRARC</sequence>
<dbReference type="EMBL" id="SUMC01000140">
    <property type="protein sequence ID" value="TJZ97811.1"/>
    <property type="molecule type" value="Genomic_DNA"/>
</dbReference>
<accession>A0A4U0RPG2</accession>
<name>A0A4U0RPG2_9ACTN</name>
<organism evidence="1 2">
    <name type="scientific">Actinacidiphila oryziradicis</name>
    <dbReference type="NCBI Taxonomy" id="2571141"/>
    <lineage>
        <taxon>Bacteria</taxon>
        <taxon>Bacillati</taxon>
        <taxon>Actinomycetota</taxon>
        <taxon>Actinomycetes</taxon>
        <taxon>Kitasatosporales</taxon>
        <taxon>Streptomycetaceae</taxon>
        <taxon>Actinacidiphila</taxon>
    </lineage>
</organism>
<dbReference type="AlphaFoldDB" id="A0A4U0RPG2"/>
<keyword evidence="2" id="KW-1185">Reference proteome</keyword>
<comment type="caution">
    <text evidence="1">The sequence shown here is derived from an EMBL/GenBank/DDBJ whole genome shotgun (WGS) entry which is preliminary data.</text>
</comment>
<protein>
    <submittedName>
        <fullName evidence="1">Uncharacterized protein</fullName>
    </submittedName>
</protein>
<gene>
    <name evidence="1" type="ORF">FCI23_49295</name>
</gene>
<proteinExistence type="predicted"/>
<dbReference type="RefSeq" id="WP_136730516.1">
    <property type="nucleotide sequence ID" value="NZ_SUMC01000140.1"/>
</dbReference>
<dbReference type="Proteomes" id="UP000305778">
    <property type="component" value="Unassembled WGS sequence"/>
</dbReference>
<evidence type="ECO:0000313" key="1">
    <source>
        <dbReference type="EMBL" id="TJZ97811.1"/>
    </source>
</evidence>